<accession>A0A0E9XPU6</accession>
<reference evidence="1" key="1">
    <citation type="submission" date="2014-11" db="EMBL/GenBank/DDBJ databases">
        <authorList>
            <person name="Amaro Gonzalez C."/>
        </authorList>
    </citation>
    <scope>NUCLEOTIDE SEQUENCE</scope>
</reference>
<organism evidence="1">
    <name type="scientific">Anguilla anguilla</name>
    <name type="common">European freshwater eel</name>
    <name type="synonym">Muraena anguilla</name>
    <dbReference type="NCBI Taxonomy" id="7936"/>
    <lineage>
        <taxon>Eukaryota</taxon>
        <taxon>Metazoa</taxon>
        <taxon>Chordata</taxon>
        <taxon>Craniata</taxon>
        <taxon>Vertebrata</taxon>
        <taxon>Euteleostomi</taxon>
        <taxon>Actinopterygii</taxon>
        <taxon>Neopterygii</taxon>
        <taxon>Teleostei</taxon>
        <taxon>Anguilliformes</taxon>
        <taxon>Anguillidae</taxon>
        <taxon>Anguilla</taxon>
    </lineage>
</organism>
<reference evidence="1" key="2">
    <citation type="journal article" date="2015" name="Fish Shellfish Immunol.">
        <title>Early steps in the European eel (Anguilla anguilla)-Vibrio vulnificus interaction in the gills: Role of the RtxA13 toxin.</title>
        <authorList>
            <person name="Callol A."/>
            <person name="Pajuelo D."/>
            <person name="Ebbesson L."/>
            <person name="Teles M."/>
            <person name="MacKenzie S."/>
            <person name="Amaro C."/>
        </authorList>
    </citation>
    <scope>NUCLEOTIDE SEQUENCE</scope>
</reference>
<dbReference type="AlphaFoldDB" id="A0A0E9XPU6"/>
<name>A0A0E9XPU6_ANGAN</name>
<dbReference type="EMBL" id="GBXM01003898">
    <property type="protein sequence ID" value="JAI04680.1"/>
    <property type="molecule type" value="Transcribed_RNA"/>
</dbReference>
<sequence>MQFSWCVRQVWLKSRESTGSICWGKKLSHHKHQLHVQRFVNSLFALMYSYTPYT</sequence>
<protein>
    <submittedName>
        <fullName evidence="1">Uncharacterized protein</fullName>
    </submittedName>
</protein>
<evidence type="ECO:0000313" key="1">
    <source>
        <dbReference type="EMBL" id="JAI04680.1"/>
    </source>
</evidence>
<proteinExistence type="predicted"/>